<dbReference type="Proteomes" id="UP000288716">
    <property type="component" value="Unassembled WGS sequence"/>
</dbReference>
<proteinExistence type="predicted"/>
<dbReference type="Pfam" id="PF00373">
    <property type="entry name" value="FERM_M"/>
    <property type="match status" value="1"/>
</dbReference>
<dbReference type="Gene3D" id="3.10.20.90">
    <property type="entry name" value="Phosphatidylinositol 3-kinase Catalytic Subunit, Chain A, domain 1"/>
    <property type="match status" value="1"/>
</dbReference>
<dbReference type="PROSITE" id="PS50057">
    <property type="entry name" value="FERM_3"/>
    <property type="match status" value="1"/>
</dbReference>
<dbReference type="SMART" id="SM00295">
    <property type="entry name" value="B41"/>
    <property type="match status" value="1"/>
</dbReference>
<dbReference type="Gene3D" id="1.20.80.10">
    <property type="match status" value="1"/>
</dbReference>
<dbReference type="InterPro" id="IPR029071">
    <property type="entry name" value="Ubiquitin-like_domsf"/>
</dbReference>
<comment type="caution">
    <text evidence="3">The sequence shown here is derived from an EMBL/GenBank/DDBJ whole genome shotgun (WGS) entry which is preliminary data.</text>
</comment>
<dbReference type="InterPro" id="IPR014352">
    <property type="entry name" value="FERM/acyl-CoA-bd_prot_sf"/>
</dbReference>
<dbReference type="InterPro" id="IPR000299">
    <property type="entry name" value="FERM_domain"/>
</dbReference>
<dbReference type="InterPro" id="IPR041390">
    <property type="entry name" value="FADK_N"/>
</dbReference>
<keyword evidence="3" id="KW-0418">Kinase</keyword>
<sequence>MEDKSVTVSATSSPQSSKSIASMNCDKSVTETVTGEKSTMKVYLTNGTFQIVKYGDATDIRGIVQLLTSRLSSDSSQRRFEGCYGIRLINTLNRDEVYWLHHDLGVMQVMHEHRNKSEDWRYELRIRYMPSSLSDLLSKDCVTFHYLYDQLKNDYLALTANVELETAILLCCLEIRRYFKDISHFALDKKSNFEYLDKEIGLHKLLPSTVLSSVKRKVLRKAIQSQFRKVSTLDEIDCMLRFIDLLQSLLKFKEESFKCALG</sequence>
<dbReference type="SUPFAM" id="SSF47031">
    <property type="entry name" value="Second domain of FERM"/>
    <property type="match status" value="1"/>
</dbReference>
<dbReference type="GO" id="GO:0009887">
    <property type="term" value="P:animal organ morphogenesis"/>
    <property type="evidence" value="ECO:0007669"/>
    <property type="project" value="UniProtKB-ARBA"/>
</dbReference>
<dbReference type="Pfam" id="PF18038">
    <property type="entry name" value="FERM_N_2"/>
    <property type="match status" value="1"/>
</dbReference>
<dbReference type="STRING" id="299467.A0A443S2I0"/>
<feature type="region of interest" description="Disordered" evidence="1">
    <location>
        <begin position="1"/>
        <end position="25"/>
    </location>
</feature>
<feature type="non-terminal residue" evidence="3">
    <location>
        <position position="262"/>
    </location>
</feature>
<dbReference type="VEuPathDB" id="VectorBase:LDEU010298"/>
<reference evidence="3 4" key="1">
    <citation type="journal article" date="2018" name="Gigascience">
        <title>Genomes of trombidid mites reveal novel predicted allergens and laterally-transferred genes associated with secondary metabolism.</title>
        <authorList>
            <person name="Dong X."/>
            <person name="Chaisiri K."/>
            <person name="Xia D."/>
            <person name="Armstrong S.D."/>
            <person name="Fang Y."/>
            <person name="Donnelly M.J."/>
            <person name="Kadowaki T."/>
            <person name="McGarry J.W."/>
            <person name="Darby A.C."/>
            <person name="Makepeace B.L."/>
        </authorList>
    </citation>
    <scope>NUCLEOTIDE SEQUENCE [LARGE SCALE GENOMIC DNA]</scope>
    <source>
        <strain evidence="3">UoL-UT</strain>
    </source>
</reference>
<gene>
    <name evidence="3" type="ORF">B4U80_02396</name>
</gene>
<dbReference type="AlphaFoldDB" id="A0A443S2I0"/>
<dbReference type="EMBL" id="NCKV01011040">
    <property type="protein sequence ID" value="RWS21742.1"/>
    <property type="molecule type" value="Genomic_DNA"/>
</dbReference>
<dbReference type="GO" id="GO:0071944">
    <property type="term" value="C:cell periphery"/>
    <property type="evidence" value="ECO:0007669"/>
    <property type="project" value="UniProtKB-ARBA"/>
</dbReference>
<keyword evidence="4" id="KW-1185">Reference proteome</keyword>
<accession>A0A443S2I0</accession>
<evidence type="ECO:0000313" key="3">
    <source>
        <dbReference type="EMBL" id="RWS21742.1"/>
    </source>
</evidence>
<evidence type="ECO:0000259" key="2">
    <source>
        <dbReference type="PROSITE" id="PS50057"/>
    </source>
</evidence>
<dbReference type="CDD" id="cd14473">
    <property type="entry name" value="FERM_B-lobe"/>
    <property type="match status" value="1"/>
</dbReference>
<dbReference type="PANTHER" id="PTHR46221:SF9">
    <property type="entry name" value="NON-SPECIFIC PROTEIN-TYROSINE KINASE"/>
    <property type="match status" value="1"/>
</dbReference>
<protein>
    <submittedName>
        <fullName evidence="3">Focal adhesion kinase 1-like isoform X2</fullName>
    </submittedName>
</protein>
<dbReference type="GO" id="GO:0016301">
    <property type="term" value="F:kinase activity"/>
    <property type="evidence" value="ECO:0007669"/>
    <property type="project" value="UniProtKB-KW"/>
</dbReference>
<dbReference type="OrthoDB" id="9976756at2759"/>
<dbReference type="InterPro" id="IPR019748">
    <property type="entry name" value="FERM_central"/>
</dbReference>
<evidence type="ECO:0000313" key="4">
    <source>
        <dbReference type="Proteomes" id="UP000288716"/>
    </source>
</evidence>
<dbReference type="InterPro" id="IPR019749">
    <property type="entry name" value="Band_41_domain"/>
</dbReference>
<dbReference type="GO" id="GO:0048731">
    <property type="term" value="P:system development"/>
    <property type="evidence" value="ECO:0007669"/>
    <property type="project" value="UniProtKB-ARBA"/>
</dbReference>
<dbReference type="PANTHER" id="PTHR46221">
    <property type="entry name" value="FERM AND PDZ DOMAIN-CONTAINING PROTEIN FAMILY MEMBER"/>
    <property type="match status" value="1"/>
</dbReference>
<organism evidence="3 4">
    <name type="scientific">Leptotrombidium deliense</name>
    <dbReference type="NCBI Taxonomy" id="299467"/>
    <lineage>
        <taxon>Eukaryota</taxon>
        <taxon>Metazoa</taxon>
        <taxon>Ecdysozoa</taxon>
        <taxon>Arthropoda</taxon>
        <taxon>Chelicerata</taxon>
        <taxon>Arachnida</taxon>
        <taxon>Acari</taxon>
        <taxon>Acariformes</taxon>
        <taxon>Trombidiformes</taxon>
        <taxon>Prostigmata</taxon>
        <taxon>Anystina</taxon>
        <taxon>Parasitengona</taxon>
        <taxon>Trombiculoidea</taxon>
        <taxon>Trombiculidae</taxon>
        <taxon>Leptotrombidium</taxon>
    </lineage>
</organism>
<dbReference type="SUPFAM" id="SSF54236">
    <property type="entry name" value="Ubiquitin-like"/>
    <property type="match status" value="1"/>
</dbReference>
<evidence type="ECO:0000256" key="1">
    <source>
        <dbReference type="SAM" id="MobiDB-lite"/>
    </source>
</evidence>
<keyword evidence="3" id="KW-0808">Transferase</keyword>
<name>A0A443S2I0_9ACAR</name>
<dbReference type="InterPro" id="IPR035963">
    <property type="entry name" value="FERM_2"/>
</dbReference>
<feature type="domain" description="FERM" evidence="2">
    <location>
        <begin position="38"/>
        <end position="262"/>
    </location>
</feature>